<dbReference type="CDD" id="cd12913">
    <property type="entry name" value="PDC1_MCP_like"/>
    <property type="match status" value="1"/>
</dbReference>
<dbReference type="CDD" id="cd06225">
    <property type="entry name" value="HAMP"/>
    <property type="match status" value="1"/>
</dbReference>
<keyword evidence="2" id="KW-1003">Cell membrane</keyword>
<keyword evidence="6 10" id="KW-0472">Membrane</keyword>
<dbReference type="Proteomes" id="UP000886818">
    <property type="component" value="Chromosome"/>
</dbReference>
<dbReference type="Pfam" id="PF02743">
    <property type="entry name" value="dCache_1"/>
    <property type="match status" value="1"/>
</dbReference>
<dbReference type="PANTHER" id="PTHR32089">
    <property type="entry name" value="METHYL-ACCEPTING CHEMOTAXIS PROTEIN MCPB"/>
    <property type="match status" value="1"/>
</dbReference>
<organism evidence="13 14">
    <name type="scientific">Crassaminicella indica</name>
    <dbReference type="NCBI Taxonomy" id="2855394"/>
    <lineage>
        <taxon>Bacteria</taxon>
        <taxon>Bacillati</taxon>
        <taxon>Bacillota</taxon>
        <taxon>Clostridia</taxon>
        <taxon>Eubacteriales</taxon>
        <taxon>Clostridiaceae</taxon>
        <taxon>Crassaminicella</taxon>
    </lineage>
</organism>
<gene>
    <name evidence="13" type="ORF">KVH43_05595</name>
</gene>
<feature type="domain" description="HAMP" evidence="12">
    <location>
        <begin position="306"/>
        <end position="358"/>
    </location>
</feature>
<dbReference type="Pfam" id="PF00672">
    <property type="entry name" value="HAMP"/>
    <property type="match status" value="1"/>
</dbReference>
<evidence type="ECO:0000256" key="4">
    <source>
        <dbReference type="ARBA" id="ARBA00022692"/>
    </source>
</evidence>
<evidence type="ECO:0000256" key="9">
    <source>
        <dbReference type="PROSITE-ProRule" id="PRU00284"/>
    </source>
</evidence>
<dbReference type="PROSITE" id="PS50885">
    <property type="entry name" value="HAMP"/>
    <property type="match status" value="1"/>
</dbReference>
<dbReference type="InterPro" id="IPR004089">
    <property type="entry name" value="MCPsignal_dom"/>
</dbReference>
<dbReference type="RefSeq" id="WP_218283857.1">
    <property type="nucleotide sequence ID" value="NZ_CP078093.1"/>
</dbReference>
<sequence length="663" mass="74186">MKKINEVGIRFKLIAIFVILIALPLMCLGINDYLKSVSVTERELKASSAQTIEQLNMAITNYLDGIEIFVGVMSNEADFGEIFSDQDELEEVMEKFENFKNIRKDILSIYIGTKDKKVYPQPRESYDPTQRPWYIEAVKKQKLIWTQPYKDEFTKKWIISSAKPIYDENDQLVGVLAVDIGLDTLKEMLNDVKIGERGYPFVIDSDGRVIFHKNKDIIGKELPIEKVAQAMEKEKSGVANYNWKENGMIYEKFAVYTTLDKLNWKIAVGMYIDEIKEKTDDILKHALIVGSISLLIAIGIAYAFATSITNPIKTLVQDMKKVSEGDLSIRRKIKRKDEIGQLEYHFNSMVGDLANLTKRIKDVSMDITASAQNLAATSEMTNSSAEEVVAAIDSIAKGAADQAVDAEKGVNLTIELADNFNKLAINFDHMKKSAGHVMRTSEVSMNMVNELKEKTELNNEGTQAIETAIIDLDNRIKDIGNILETIDAIADQTNLLALNASIEAARAGEAGKGFTVVAEEIRKLAEESRISSHEIKEIIINVQEESNNTVDIMKEVKERSKGQTEAVAEVYRSFEKISNEVHTITEKIEQLSDFANHLKEEKDIIVKAIENISSVSEETAASAEEVNAAVQQQAISVGQVATAADRLDELAMKLNNDMERFTV</sequence>
<dbReference type="SMART" id="SM00304">
    <property type="entry name" value="HAMP"/>
    <property type="match status" value="1"/>
</dbReference>
<evidence type="ECO:0000256" key="5">
    <source>
        <dbReference type="ARBA" id="ARBA00022989"/>
    </source>
</evidence>
<comment type="similarity">
    <text evidence="8">Belongs to the methyl-accepting chemotaxis (MCP) protein family.</text>
</comment>
<accession>A0ABX8REF5</accession>
<evidence type="ECO:0000256" key="1">
    <source>
        <dbReference type="ARBA" id="ARBA00004651"/>
    </source>
</evidence>
<dbReference type="CDD" id="cd11386">
    <property type="entry name" value="MCP_signal"/>
    <property type="match status" value="1"/>
</dbReference>
<feature type="domain" description="Methyl-accepting transducer" evidence="11">
    <location>
        <begin position="377"/>
        <end position="634"/>
    </location>
</feature>
<dbReference type="InterPro" id="IPR003660">
    <property type="entry name" value="HAMP_dom"/>
</dbReference>
<dbReference type="PROSITE" id="PS50111">
    <property type="entry name" value="CHEMOTAXIS_TRANSDUC_2"/>
    <property type="match status" value="1"/>
</dbReference>
<dbReference type="Pfam" id="PF00015">
    <property type="entry name" value="MCPsignal"/>
    <property type="match status" value="1"/>
</dbReference>
<evidence type="ECO:0000256" key="3">
    <source>
        <dbReference type="ARBA" id="ARBA00022500"/>
    </source>
</evidence>
<evidence type="ECO:0000313" key="14">
    <source>
        <dbReference type="Proteomes" id="UP000886818"/>
    </source>
</evidence>
<keyword evidence="3" id="KW-0145">Chemotaxis</keyword>
<reference evidence="13" key="1">
    <citation type="submission" date="2021-07" db="EMBL/GenBank/DDBJ databases">
        <title>Complete genome sequence of Crassaminicella sp. 143-21, isolated from a deep-sea hydrothermal vent.</title>
        <authorList>
            <person name="Li X."/>
        </authorList>
    </citation>
    <scope>NUCLEOTIDE SEQUENCE</scope>
    <source>
        <strain evidence="13">143-21</strain>
    </source>
</reference>
<protein>
    <submittedName>
        <fullName evidence="13">Methyl-accepting chemotaxis protein</fullName>
    </submittedName>
</protein>
<keyword evidence="14" id="KW-1185">Reference proteome</keyword>
<evidence type="ECO:0000313" key="13">
    <source>
        <dbReference type="EMBL" id="QXM07171.1"/>
    </source>
</evidence>
<evidence type="ECO:0000256" key="2">
    <source>
        <dbReference type="ARBA" id="ARBA00022475"/>
    </source>
</evidence>
<keyword evidence="5 10" id="KW-1133">Transmembrane helix</keyword>
<evidence type="ECO:0000259" key="11">
    <source>
        <dbReference type="PROSITE" id="PS50111"/>
    </source>
</evidence>
<dbReference type="InterPro" id="IPR033479">
    <property type="entry name" value="dCache_1"/>
</dbReference>
<keyword evidence="7 9" id="KW-0807">Transducer</keyword>
<proteinExistence type="inferred from homology"/>
<keyword evidence="4 10" id="KW-0812">Transmembrane</keyword>
<dbReference type="PANTHER" id="PTHR32089:SF112">
    <property type="entry name" value="LYSOZYME-LIKE PROTEIN-RELATED"/>
    <property type="match status" value="1"/>
</dbReference>
<dbReference type="EMBL" id="CP078093">
    <property type="protein sequence ID" value="QXM07171.1"/>
    <property type="molecule type" value="Genomic_DNA"/>
</dbReference>
<evidence type="ECO:0000256" key="7">
    <source>
        <dbReference type="ARBA" id="ARBA00023224"/>
    </source>
</evidence>
<feature type="transmembrane region" description="Helical" evidence="10">
    <location>
        <begin position="13"/>
        <end position="34"/>
    </location>
</feature>
<dbReference type="CDD" id="cd12912">
    <property type="entry name" value="PDC2_MCP_like"/>
    <property type="match status" value="1"/>
</dbReference>
<comment type="subcellular location">
    <subcellularLocation>
        <location evidence="1">Cell membrane</location>
        <topology evidence="1">Multi-pass membrane protein</topology>
    </subcellularLocation>
</comment>
<evidence type="ECO:0000256" key="6">
    <source>
        <dbReference type="ARBA" id="ARBA00023136"/>
    </source>
</evidence>
<dbReference type="SMART" id="SM00283">
    <property type="entry name" value="MA"/>
    <property type="match status" value="1"/>
</dbReference>
<evidence type="ECO:0000259" key="12">
    <source>
        <dbReference type="PROSITE" id="PS50885"/>
    </source>
</evidence>
<name>A0ABX8REF5_9CLOT</name>
<evidence type="ECO:0000256" key="8">
    <source>
        <dbReference type="ARBA" id="ARBA00029447"/>
    </source>
</evidence>
<evidence type="ECO:0000256" key="10">
    <source>
        <dbReference type="SAM" id="Phobius"/>
    </source>
</evidence>